<reference evidence="4 5" key="1">
    <citation type="submission" date="2016-10" db="EMBL/GenBank/DDBJ databases">
        <title>Complete Genome Sequence of Peptococcaceae strain DCMF.</title>
        <authorList>
            <person name="Edwards R.J."/>
            <person name="Holland S.I."/>
            <person name="Deshpande N.P."/>
            <person name="Wong Y.K."/>
            <person name="Ertan H."/>
            <person name="Manefield M."/>
            <person name="Russell T.L."/>
            <person name="Lee M.J."/>
        </authorList>
    </citation>
    <scope>NUCLEOTIDE SEQUENCE [LARGE SCALE GENOMIC DNA]</scope>
    <source>
        <strain evidence="4 5">DCMF</strain>
    </source>
</reference>
<dbReference type="KEGG" id="fwa:DCMF_23850"/>
<dbReference type="AlphaFoldDB" id="A0A3G1L2G8"/>
<gene>
    <name evidence="4" type="ORF">DCMF_23850</name>
</gene>
<sequence length="133" mass="15051">MLELGITFSFEQMVMDNDIIKMVRKVLKGIEISDETLAVDVIDQVGAGGDFLSQEHTIKYMRTEQSRPKILDRQMRYAWKDKGSKDLTAVAHEEAVSLLQNHKPEPLTESVQAELQSIIAEAEAEFAAQMKKK</sequence>
<comment type="similarity">
    <text evidence="1">Belongs to the trimethylamine methyltransferase family.</text>
</comment>
<keyword evidence="2 4" id="KW-0489">Methyltransferase</keyword>
<dbReference type="InterPro" id="IPR010426">
    <property type="entry name" value="MTTB_MeTrfase"/>
</dbReference>
<organism evidence="4 5">
    <name type="scientific">Formimonas warabiya</name>
    <dbReference type="NCBI Taxonomy" id="1761012"/>
    <lineage>
        <taxon>Bacteria</taxon>
        <taxon>Bacillati</taxon>
        <taxon>Bacillota</taxon>
        <taxon>Clostridia</taxon>
        <taxon>Eubacteriales</taxon>
        <taxon>Peptococcaceae</taxon>
        <taxon>Candidatus Formimonas</taxon>
    </lineage>
</organism>
<evidence type="ECO:0000256" key="1">
    <source>
        <dbReference type="ARBA" id="ARBA00007137"/>
    </source>
</evidence>
<accession>A0A3G1L2G8</accession>
<dbReference type="EMBL" id="CP017634">
    <property type="protein sequence ID" value="ATW28860.1"/>
    <property type="molecule type" value="Genomic_DNA"/>
</dbReference>
<dbReference type="GO" id="GO:0032259">
    <property type="term" value="P:methylation"/>
    <property type="evidence" value="ECO:0007669"/>
    <property type="project" value="UniProtKB-KW"/>
</dbReference>
<evidence type="ECO:0000256" key="3">
    <source>
        <dbReference type="ARBA" id="ARBA00022679"/>
    </source>
</evidence>
<dbReference type="InterPro" id="IPR038601">
    <property type="entry name" value="MttB-like_sf"/>
</dbReference>
<dbReference type="Pfam" id="PF06253">
    <property type="entry name" value="MTTB"/>
    <property type="match status" value="1"/>
</dbReference>
<protein>
    <submittedName>
        <fullName evidence="4">Trimethylamine methyltransferase</fullName>
    </submittedName>
</protein>
<name>A0A3G1L2G8_FORW1</name>
<evidence type="ECO:0000313" key="5">
    <source>
        <dbReference type="Proteomes" id="UP000323521"/>
    </source>
</evidence>
<keyword evidence="3 4" id="KW-0808">Transferase</keyword>
<proteinExistence type="inferred from homology"/>
<dbReference type="Gene3D" id="3.20.20.480">
    <property type="entry name" value="Trimethylamine methyltransferase-like"/>
    <property type="match status" value="1"/>
</dbReference>
<dbReference type="Proteomes" id="UP000323521">
    <property type="component" value="Chromosome"/>
</dbReference>
<dbReference type="GO" id="GO:0015948">
    <property type="term" value="P:methanogenesis"/>
    <property type="evidence" value="ECO:0007669"/>
    <property type="project" value="InterPro"/>
</dbReference>
<evidence type="ECO:0000313" key="4">
    <source>
        <dbReference type="EMBL" id="ATW28860.1"/>
    </source>
</evidence>
<keyword evidence="5" id="KW-1185">Reference proteome</keyword>
<evidence type="ECO:0000256" key="2">
    <source>
        <dbReference type="ARBA" id="ARBA00022603"/>
    </source>
</evidence>
<dbReference type="GO" id="GO:0008168">
    <property type="term" value="F:methyltransferase activity"/>
    <property type="evidence" value="ECO:0007669"/>
    <property type="project" value="UniProtKB-KW"/>
</dbReference>